<proteinExistence type="predicted"/>
<dbReference type="Pfam" id="PF12452">
    <property type="entry name" value="DUF3685"/>
    <property type="match status" value="2"/>
</dbReference>
<dbReference type="PANTHER" id="PTHR36807">
    <property type="entry name" value="PHOSPHOGLYCOLATE PHOSPHATASE"/>
    <property type="match status" value="1"/>
</dbReference>
<dbReference type="Proteomes" id="UP001187192">
    <property type="component" value="Unassembled WGS sequence"/>
</dbReference>
<dbReference type="PANTHER" id="PTHR36807:SF2">
    <property type="entry name" value="PHOSPHOGLYCOLATE PHOSPHATASE"/>
    <property type="match status" value="1"/>
</dbReference>
<organism evidence="1 2">
    <name type="scientific">Ficus carica</name>
    <name type="common">Common fig</name>
    <dbReference type="NCBI Taxonomy" id="3494"/>
    <lineage>
        <taxon>Eukaryota</taxon>
        <taxon>Viridiplantae</taxon>
        <taxon>Streptophyta</taxon>
        <taxon>Embryophyta</taxon>
        <taxon>Tracheophyta</taxon>
        <taxon>Spermatophyta</taxon>
        <taxon>Magnoliopsida</taxon>
        <taxon>eudicotyledons</taxon>
        <taxon>Gunneridae</taxon>
        <taxon>Pentapetalae</taxon>
        <taxon>rosids</taxon>
        <taxon>fabids</taxon>
        <taxon>Rosales</taxon>
        <taxon>Moraceae</taxon>
        <taxon>Ficeae</taxon>
        <taxon>Ficus</taxon>
    </lineage>
</organism>
<evidence type="ECO:0000313" key="2">
    <source>
        <dbReference type="Proteomes" id="UP001187192"/>
    </source>
</evidence>
<evidence type="ECO:0000313" key="1">
    <source>
        <dbReference type="EMBL" id="GMN50340.1"/>
    </source>
</evidence>
<dbReference type="AlphaFoldDB" id="A0AA88AEF8"/>
<comment type="caution">
    <text evidence="1">The sequence shown here is derived from an EMBL/GenBank/DDBJ whole genome shotgun (WGS) entry which is preliminary data.</text>
</comment>
<protein>
    <submittedName>
        <fullName evidence="1">Uncharacterized protein</fullName>
    </submittedName>
</protein>
<name>A0AA88AEF8_FICCA</name>
<reference evidence="1" key="1">
    <citation type="submission" date="2023-07" db="EMBL/GenBank/DDBJ databases">
        <title>draft genome sequence of fig (Ficus carica).</title>
        <authorList>
            <person name="Takahashi T."/>
            <person name="Nishimura K."/>
        </authorList>
    </citation>
    <scope>NUCLEOTIDE SEQUENCE</scope>
</reference>
<gene>
    <name evidence="1" type="ORF">TIFTF001_019495</name>
</gene>
<dbReference type="EMBL" id="BTGU01000033">
    <property type="protein sequence ID" value="GMN50340.1"/>
    <property type="molecule type" value="Genomic_DNA"/>
</dbReference>
<accession>A0AA88AEF8</accession>
<dbReference type="InterPro" id="IPR022552">
    <property type="entry name" value="UPF_Ycf55"/>
</dbReference>
<keyword evidence="2" id="KW-1185">Reference proteome</keyword>
<sequence>MADYVASTSCVKLHMQIGTGFSPRNSHFRFLQSIGVEIWHCIGDALSGQHFEGKKYSYGNWNYVWSPRMKMCELTAFGILKLKVSPRSVGSTLKCMCLGSLVNPEGATVSNWVPVVDQVLLMASIFLTYMAGVIPLKQSYQKDISNEGRIAESSTSSGSSMRNEEQAEPKYALDVVKEKLLDSLDAFERGANLRNRILEYNESRSKRPLHLSALAEGPRLRLLWAVLQKIEEEARSASVNNISNSKSLDTYDRLTFFSRVIQKSCQPVCMTWLEREHHLANSNLDEALVPLLRAKLNGDDTVLLNIKNSGKEDLYADLLCFLCFGSIRADCCYDKSLYFSNGISILEDFLINVADGIASIYLELISVDSNISNEMNSLCLELCTLSTRALQRLRNEVALNQWLYQNLESVASMYEDHFDLCTLQRQLIEKPANSRSDNSWWKKLTHRKSKTTSAPSCYIVISQFSMPVKRTKELRALTGWRYYFSLFLELSDIGMPFIKAVINKVSDAISFFLVSLIGRSLGLIYTGIRQSLRWK</sequence>